<dbReference type="Pfam" id="PF00158">
    <property type="entry name" value="Sigma54_activat"/>
    <property type="match status" value="1"/>
</dbReference>
<evidence type="ECO:0000256" key="5">
    <source>
        <dbReference type="ARBA" id="ARBA00023015"/>
    </source>
</evidence>
<dbReference type="Gene3D" id="3.40.50.300">
    <property type="entry name" value="P-loop containing nucleotide triphosphate hydrolases"/>
    <property type="match status" value="1"/>
</dbReference>
<dbReference type="InterPro" id="IPR058031">
    <property type="entry name" value="AAA_lid_NorR"/>
</dbReference>
<dbReference type="Pfam" id="PF00072">
    <property type="entry name" value="Response_reg"/>
    <property type="match status" value="1"/>
</dbReference>
<keyword evidence="3" id="KW-0067">ATP-binding</keyword>
<dbReference type="PROSITE" id="PS00675">
    <property type="entry name" value="SIGMA54_INTERACT_1"/>
    <property type="match status" value="1"/>
</dbReference>
<evidence type="ECO:0000256" key="3">
    <source>
        <dbReference type="ARBA" id="ARBA00022840"/>
    </source>
</evidence>
<evidence type="ECO:0000256" key="6">
    <source>
        <dbReference type="ARBA" id="ARBA00023163"/>
    </source>
</evidence>
<evidence type="ECO:0000256" key="7">
    <source>
        <dbReference type="PROSITE-ProRule" id="PRU00169"/>
    </source>
</evidence>
<dbReference type="PANTHER" id="PTHR32071:SF113">
    <property type="entry name" value="ALGINATE BIOSYNTHESIS TRANSCRIPTIONAL REGULATORY PROTEIN ALGB"/>
    <property type="match status" value="1"/>
</dbReference>
<dbReference type="InterPro" id="IPR001789">
    <property type="entry name" value="Sig_transdc_resp-reg_receiver"/>
</dbReference>
<dbReference type="PROSITE" id="PS50045">
    <property type="entry name" value="SIGMA54_INTERACT_4"/>
    <property type="match status" value="1"/>
</dbReference>
<dbReference type="InterPro" id="IPR027417">
    <property type="entry name" value="P-loop_NTPase"/>
</dbReference>
<evidence type="ECO:0000259" key="9">
    <source>
        <dbReference type="PROSITE" id="PS50110"/>
    </source>
</evidence>
<proteinExistence type="predicted"/>
<gene>
    <name evidence="10" type="ORF">DBT_0175</name>
</gene>
<keyword evidence="6" id="KW-0804">Transcription</keyword>
<keyword evidence="4" id="KW-0902">Two-component regulatory system</keyword>
<keyword evidence="5" id="KW-0805">Transcription regulation</keyword>
<dbReference type="FunFam" id="3.40.50.300:FF:000006">
    <property type="entry name" value="DNA-binding transcriptional regulator NtrC"/>
    <property type="match status" value="1"/>
</dbReference>
<dbReference type="PROSITE" id="PS00688">
    <property type="entry name" value="SIGMA54_INTERACT_3"/>
    <property type="match status" value="1"/>
</dbReference>
<dbReference type="SUPFAM" id="SSF52172">
    <property type="entry name" value="CheY-like"/>
    <property type="match status" value="1"/>
</dbReference>
<dbReference type="STRING" id="1156395.DBT_0175"/>
<dbReference type="Pfam" id="PF02954">
    <property type="entry name" value="HTH_8"/>
    <property type="match status" value="1"/>
</dbReference>
<evidence type="ECO:0000259" key="8">
    <source>
        <dbReference type="PROSITE" id="PS50045"/>
    </source>
</evidence>
<feature type="modified residue" description="4-aspartylphosphate" evidence="7">
    <location>
        <position position="53"/>
    </location>
</feature>
<dbReference type="InterPro" id="IPR025662">
    <property type="entry name" value="Sigma_54_int_dom_ATP-bd_1"/>
</dbReference>
<dbReference type="SMART" id="SM00448">
    <property type="entry name" value="REC"/>
    <property type="match status" value="1"/>
</dbReference>
<dbReference type="GO" id="GO:0006355">
    <property type="term" value="P:regulation of DNA-templated transcription"/>
    <property type="evidence" value="ECO:0007669"/>
    <property type="project" value="InterPro"/>
</dbReference>
<dbReference type="Gene3D" id="1.10.8.60">
    <property type="match status" value="1"/>
</dbReference>
<dbReference type="OrthoDB" id="9814761at2"/>
<dbReference type="GO" id="GO:0005524">
    <property type="term" value="F:ATP binding"/>
    <property type="evidence" value="ECO:0007669"/>
    <property type="project" value="UniProtKB-KW"/>
</dbReference>
<dbReference type="Gene3D" id="3.40.50.2300">
    <property type="match status" value="1"/>
</dbReference>
<dbReference type="PRINTS" id="PR01590">
    <property type="entry name" value="HTHFIS"/>
</dbReference>
<evidence type="ECO:0000256" key="2">
    <source>
        <dbReference type="ARBA" id="ARBA00022741"/>
    </source>
</evidence>
<dbReference type="PROSITE" id="PS50110">
    <property type="entry name" value="RESPONSE_REGULATORY"/>
    <property type="match status" value="1"/>
</dbReference>
<dbReference type="SMART" id="SM00382">
    <property type="entry name" value="AAA"/>
    <property type="match status" value="1"/>
</dbReference>
<keyword evidence="11" id="KW-1185">Reference proteome</keyword>
<dbReference type="InterPro" id="IPR011006">
    <property type="entry name" value="CheY-like_superfamily"/>
</dbReference>
<dbReference type="Gene3D" id="1.10.10.60">
    <property type="entry name" value="Homeodomain-like"/>
    <property type="match status" value="1"/>
</dbReference>
<accession>A0A1B9F8T9</accession>
<evidence type="ECO:0000313" key="10">
    <source>
        <dbReference type="EMBL" id="OCC16358.1"/>
    </source>
</evidence>
<dbReference type="GO" id="GO:0000160">
    <property type="term" value="P:phosphorelay signal transduction system"/>
    <property type="evidence" value="ECO:0007669"/>
    <property type="project" value="UniProtKB-KW"/>
</dbReference>
<dbReference type="AlphaFoldDB" id="A0A1B9F8T9"/>
<dbReference type="InterPro" id="IPR002078">
    <property type="entry name" value="Sigma_54_int"/>
</dbReference>
<dbReference type="EMBL" id="MAGO01000001">
    <property type="protein sequence ID" value="OCC16358.1"/>
    <property type="molecule type" value="Genomic_DNA"/>
</dbReference>
<name>A0A1B9F8T9_9BACT</name>
<dbReference type="InterPro" id="IPR009057">
    <property type="entry name" value="Homeodomain-like_sf"/>
</dbReference>
<feature type="domain" description="Sigma-54 factor interaction" evidence="8">
    <location>
        <begin position="145"/>
        <end position="374"/>
    </location>
</feature>
<evidence type="ECO:0000256" key="1">
    <source>
        <dbReference type="ARBA" id="ARBA00022553"/>
    </source>
</evidence>
<dbReference type="PANTHER" id="PTHR32071">
    <property type="entry name" value="TRANSCRIPTIONAL REGULATORY PROTEIN"/>
    <property type="match status" value="1"/>
</dbReference>
<dbReference type="RefSeq" id="WP_067615488.1">
    <property type="nucleotide sequence ID" value="NZ_MAGO01000001.1"/>
</dbReference>
<dbReference type="FunFam" id="3.40.50.2300:FF:000018">
    <property type="entry name" value="DNA-binding transcriptional regulator NtrC"/>
    <property type="match status" value="1"/>
</dbReference>
<evidence type="ECO:0000256" key="4">
    <source>
        <dbReference type="ARBA" id="ARBA00023012"/>
    </source>
</evidence>
<dbReference type="InterPro" id="IPR003593">
    <property type="entry name" value="AAA+_ATPase"/>
</dbReference>
<organism evidence="10 11">
    <name type="scientific">Dissulfuribacter thermophilus</name>
    <dbReference type="NCBI Taxonomy" id="1156395"/>
    <lineage>
        <taxon>Bacteria</taxon>
        <taxon>Pseudomonadati</taxon>
        <taxon>Thermodesulfobacteriota</taxon>
        <taxon>Dissulfuribacteria</taxon>
        <taxon>Dissulfuribacterales</taxon>
        <taxon>Dissulfuribacteraceae</taxon>
        <taxon>Dissulfuribacter</taxon>
    </lineage>
</organism>
<comment type="caution">
    <text evidence="10">The sequence shown here is derived from an EMBL/GenBank/DDBJ whole genome shotgun (WGS) entry which is preliminary data.</text>
</comment>
<dbReference type="SUPFAM" id="SSF52540">
    <property type="entry name" value="P-loop containing nucleoside triphosphate hydrolases"/>
    <property type="match status" value="1"/>
</dbReference>
<dbReference type="GO" id="GO:0043565">
    <property type="term" value="F:sequence-specific DNA binding"/>
    <property type="evidence" value="ECO:0007669"/>
    <property type="project" value="InterPro"/>
</dbReference>
<dbReference type="Proteomes" id="UP000093080">
    <property type="component" value="Unassembled WGS sequence"/>
</dbReference>
<dbReference type="InterPro" id="IPR002197">
    <property type="entry name" value="HTH_Fis"/>
</dbReference>
<sequence length="467" mass="52229">MREKILIVDDDKSLREFLEIFLASEGFKTEACHDGMTALSILEKGGIDVVLSDIKMPGMDGVSLLKEIKAKWPKIPVILITAFASLDSAIEAMKEGAWDYVTKPFQIDELKEIIERAIASKESDTTYSEESEPQIDEHPYRLGRMIAKSPAMKKIFDLIPKIASSPSSVLITGESGTGKELVARAIHNFGARKDKPFVVVNCGGIPETLLESELFGYVKGAFTGANSDKEGLFLRGHRGTVFLDEVGELPPTLQVKLLRVLQEKSFSPLGSTIEKKVDVRIVAATNRDLEKEVIEGRFREDLYYRLNVIHIHIPPLRERPEDIPILVQYFLEKYSREQGKPVQGISRYAMEALKNYPFPGNVRELENIVERSVALSPTNLILPESLNLARFKEGKKEDTIPEDPEEILGLISIPEGGVDLERLMDCLERHLLKQALDKAGGSKQKASKLLGINLRSLRYRLGKHGLL</sequence>
<protein>
    <submittedName>
        <fullName evidence="10">Type IV fimbriae expression regulatory protein PilR</fullName>
    </submittedName>
</protein>
<feature type="domain" description="Response regulatory" evidence="9">
    <location>
        <begin position="4"/>
        <end position="118"/>
    </location>
</feature>
<keyword evidence="1 7" id="KW-0597">Phosphoprotein</keyword>
<dbReference type="CDD" id="cd00009">
    <property type="entry name" value="AAA"/>
    <property type="match status" value="1"/>
</dbReference>
<evidence type="ECO:0000313" key="11">
    <source>
        <dbReference type="Proteomes" id="UP000093080"/>
    </source>
</evidence>
<keyword evidence="2" id="KW-0547">Nucleotide-binding</keyword>
<dbReference type="SUPFAM" id="SSF46689">
    <property type="entry name" value="Homeodomain-like"/>
    <property type="match status" value="1"/>
</dbReference>
<dbReference type="Pfam" id="PF25601">
    <property type="entry name" value="AAA_lid_14"/>
    <property type="match status" value="1"/>
</dbReference>
<dbReference type="InterPro" id="IPR025944">
    <property type="entry name" value="Sigma_54_int_dom_CS"/>
</dbReference>
<reference evidence="10 11" key="1">
    <citation type="submission" date="2016-06" db="EMBL/GenBank/DDBJ databases">
        <title>Respiratory ammonification of nitrate coupled to the oxidation of elemental sulfur in deep-sea autotrophic thermophilic bacteria.</title>
        <authorList>
            <person name="Slobodkina G.B."/>
            <person name="Mardanov A.V."/>
            <person name="Ravin N.V."/>
            <person name="Frolova A.A."/>
            <person name="Viryasiv M.B."/>
            <person name="Chernyh N.A."/>
            <person name="Bonch-Osmolovskaya E.A."/>
            <person name="Slobodkin A.I."/>
        </authorList>
    </citation>
    <scope>NUCLEOTIDE SEQUENCE [LARGE SCALE GENOMIC DNA]</scope>
    <source>
        <strain evidence="10 11">S69</strain>
    </source>
</reference>